<dbReference type="GO" id="GO:0008168">
    <property type="term" value="F:methyltransferase activity"/>
    <property type="evidence" value="ECO:0007669"/>
    <property type="project" value="UniProtKB-KW"/>
</dbReference>
<comment type="caution">
    <text evidence="1">The sequence shown here is derived from an EMBL/GenBank/DDBJ whole genome shotgun (WGS) entry which is preliminary data.</text>
</comment>
<dbReference type="Proteomes" id="UP001142175">
    <property type="component" value="Unassembled WGS sequence"/>
</dbReference>
<dbReference type="InterPro" id="IPR029063">
    <property type="entry name" value="SAM-dependent_MTases_sf"/>
</dbReference>
<reference evidence="1" key="1">
    <citation type="submission" date="2022-08" db="EMBL/GenBank/DDBJ databases">
        <authorList>
            <person name="Zhang D."/>
        </authorList>
    </citation>
    <scope>NUCLEOTIDE SEQUENCE</scope>
    <source>
        <strain evidence="1">XJ19-11</strain>
    </source>
</reference>
<evidence type="ECO:0000313" key="1">
    <source>
        <dbReference type="EMBL" id="MCR9016244.1"/>
    </source>
</evidence>
<dbReference type="GO" id="GO:0032259">
    <property type="term" value="P:methylation"/>
    <property type="evidence" value="ECO:0007669"/>
    <property type="project" value="UniProtKB-KW"/>
</dbReference>
<dbReference type="SUPFAM" id="SSF53335">
    <property type="entry name" value="S-adenosyl-L-methionine-dependent methyltransferases"/>
    <property type="match status" value="1"/>
</dbReference>
<gene>
    <name evidence="1" type="ORF">NU887_14460</name>
</gene>
<accession>A0A9X2PAT8</accession>
<evidence type="ECO:0000313" key="2">
    <source>
        <dbReference type="Proteomes" id="UP001142175"/>
    </source>
</evidence>
<proteinExistence type="predicted"/>
<dbReference type="PANTHER" id="PTHR43861">
    <property type="entry name" value="TRANS-ACONITATE 2-METHYLTRANSFERASE-RELATED"/>
    <property type="match status" value="1"/>
</dbReference>
<dbReference type="Pfam" id="PF13489">
    <property type="entry name" value="Methyltransf_23"/>
    <property type="match status" value="1"/>
</dbReference>
<name>A0A9X2PAT8_9BACT</name>
<sequence length="302" mass="34687">MNSSDTQIYPDIEAYSKEIGLSAEVLEEAFKLENHYHKLLVSEKDPTKREALYDEFYSNLLQFYGRTAKEDDSLENRIATKDPQVTLFEKELREKSIIDFGCGEGYFLMNIQKKIPYKKLTGVDVFIPETLLQHPHIQFISSGIINFSTEEKFELAFSDNVIEHLSPFDLMDHLRSVYESLVPGGKFILVMPNRLFGPMDVTRILDNSSSGKVKAQGGHLNESTYHEMVSALTKTGFTNFETVLPIPNFKYTVFKNNRIKPDWIIGIEQSKFLLNIFRGIKVNGRCPVRFTVTLICQKPELH</sequence>
<dbReference type="Gene3D" id="3.40.50.150">
    <property type="entry name" value="Vaccinia Virus protein VP39"/>
    <property type="match status" value="1"/>
</dbReference>
<dbReference type="CDD" id="cd02440">
    <property type="entry name" value="AdoMet_MTases"/>
    <property type="match status" value="1"/>
</dbReference>
<dbReference type="AlphaFoldDB" id="A0A9X2PAT8"/>
<keyword evidence="1" id="KW-0808">Transferase</keyword>
<dbReference type="EMBL" id="JANSUY010000013">
    <property type="protein sequence ID" value="MCR9016244.1"/>
    <property type="molecule type" value="Genomic_DNA"/>
</dbReference>
<organism evidence="1 2">
    <name type="scientific">Aquiflexum gelatinilyticum</name>
    <dbReference type="NCBI Taxonomy" id="2961943"/>
    <lineage>
        <taxon>Bacteria</taxon>
        <taxon>Pseudomonadati</taxon>
        <taxon>Bacteroidota</taxon>
        <taxon>Cytophagia</taxon>
        <taxon>Cytophagales</taxon>
        <taxon>Cyclobacteriaceae</taxon>
        <taxon>Aquiflexum</taxon>
    </lineage>
</organism>
<dbReference type="RefSeq" id="WP_258424097.1">
    <property type="nucleotide sequence ID" value="NZ_JANSUY010000013.1"/>
</dbReference>
<keyword evidence="1" id="KW-0489">Methyltransferase</keyword>
<protein>
    <submittedName>
        <fullName evidence="1">Class I SAM-dependent methyltransferase</fullName>
    </submittedName>
</protein>
<keyword evidence="2" id="KW-1185">Reference proteome</keyword>